<evidence type="ECO:0000256" key="4">
    <source>
        <dbReference type="ARBA" id="ARBA00022692"/>
    </source>
</evidence>
<protein>
    <recommendedName>
        <fullName evidence="12">Cyclic nucleotide-binding domain-containing protein</fullName>
    </recommendedName>
</protein>
<dbReference type="Gene3D" id="2.60.120.10">
    <property type="entry name" value="Jelly Rolls"/>
    <property type="match status" value="1"/>
</dbReference>
<keyword evidence="8" id="KW-1071">Ligand-gated ion channel</keyword>
<keyword evidence="6" id="KW-0406">Ion transport</keyword>
<evidence type="ECO:0000256" key="7">
    <source>
        <dbReference type="ARBA" id="ARBA00023136"/>
    </source>
</evidence>
<feature type="domain" description="Cyclic nucleotide-binding" evidence="12">
    <location>
        <begin position="511"/>
        <end position="587"/>
    </location>
</feature>
<dbReference type="PANTHER" id="PTHR45651">
    <property type="entry name" value="CYCLIC NUCLEOTIDE-GATED ION CHANNEL 15-RELATED-RELATED"/>
    <property type="match status" value="1"/>
</dbReference>
<feature type="transmembrane region" description="Helical" evidence="11">
    <location>
        <begin position="380"/>
        <end position="403"/>
    </location>
</feature>
<evidence type="ECO:0000256" key="8">
    <source>
        <dbReference type="ARBA" id="ARBA00023286"/>
    </source>
</evidence>
<evidence type="ECO:0000256" key="2">
    <source>
        <dbReference type="ARBA" id="ARBA00010486"/>
    </source>
</evidence>
<dbReference type="PANTHER" id="PTHR45651:SF11">
    <property type="entry name" value="CYCLIC NUCLEOTIDE-GATED ION CHANNEL 20, CHLOROPLASTIC-RELATED"/>
    <property type="match status" value="1"/>
</dbReference>
<feature type="region of interest" description="Disordered" evidence="10">
    <location>
        <begin position="725"/>
        <end position="748"/>
    </location>
</feature>
<evidence type="ECO:0000313" key="13">
    <source>
        <dbReference type="EMBL" id="KAI5060366.1"/>
    </source>
</evidence>
<evidence type="ECO:0000256" key="1">
    <source>
        <dbReference type="ARBA" id="ARBA00004141"/>
    </source>
</evidence>
<comment type="similarity">
    <text evidence="2">Belongs to the cyclic nucleotide-gated cation channel (TC 1.A.1.5) family.</text>
</comment>
<accession>A0A9D4U2E5</accession>
<evidence type="ECO:0000256" key="10">
    <source>
        <dbReference type="SAM" id="MobiDB-lite"/>
    </source>
</evidence>
<dbReference type="InterPro" id="IPR014710">
    <property type="entry name" value="RmlC-like_jellyroll"/>
</dbReference>
<dbReference type="PROSITE" id="PS50042">
    <property type="entry name" value="CNMP_BINDING_3"/>
    <property type="match status" value="1"/>
</dbReference>
<dbReference type="Gene3D" id="1.10.287.70">
    <property type="match status" value="1"/>
</dbReference>
<comment type="caution">
    <text evidence="13">The sequence shown here is derived from an EMBL/GenBank/DDBJ whole genome shotgun (WGS) entry which is preliminary data.</text>
</comment>
<comment type="subcellular location">
    <subcellularLocation>
        <location evidence="1">Membrane</location>
        <topology evidence="1">Multi-pass membrane protein</topology>
    </subcellularLocation>
</comment>
<evidence type="ECO:0000259" key="12">
    <source>
        <dbReference type="PROSITE" id="PS50042"/>
    </source>
</evidence>
<proteinExistence type="inferred from homology"/>
<dbReference type="CDD" id="cd00038">
    <property type="entry name" value="CAP_ED"/>
    <property type="match status" value="1"/>
</dbReference>
<dbReference type="InterPro" id="IPR018490">
    <property type="entry name" value="cNMP-bd_dom_sf"/>
</dbReference>
<dbReference type="Gene3D" id="1.10.287.630">
    <property type="entry name" value="Helix hairpin bin"/>
    <property type="match status" value="1"/>
</dbReference>
<feature type="transmembrane region" description="Helical" evidence="11">
    <location>
        <begin position="275"/>
        <end position="296"/>
    </location>
</feature>
<evidence type="ECO:0000256" key="3">
    <source>
        <dbReference type="ARBA" id="ARBA00022448"/>
    </source>
</evidence>
<keyword evidence="5 11" id="KW-1133">Transmembrane helix</keyword>
<dbReference type="GO" id="GO:0016020">
    <property type="term" value="C:membrane"/>
    <property type="evidence" value="ECO:0007669"/>
    <property type="project" value="UniProtKB-SubCell"/>
</dbReference>
<keyword evidence="4 11" id="KW-0812">Transmembrane</keyword>
<dbReference type="InterPro" id="IPR000595">
    <property type="entry name" value="cNMP-bd_dom"/>
</dbReference>
<dbReference type="OrthoDB" id="421226at2759"/>
<evidence type="ECO:0000313" key="14">
    <source>
        <dbReference type="Proteomes" id="UP000886520"/>
    </source>
</evidence>
<keyword evidence="7 11" id="KW-0472">Membrane</keyword>
<dbReference type="EMBL" id="JABFUD020000024">
    <property type="protein sequence ID" value="KAI5060366.1"/>
    <property type="molecule type" value="Genomic_DNA"/>
</dbReference>
<dbReference type="SUPFAM" id="SSF51206">
    <property type="entry name" value="cAMP-binding domain-like"/>
    <property type="match status" value="1"/>
</dbReference>
<dbReference type="AlphaFoldDB" id="A0A9D4U2E5"/>
<evidence type="ECO:0000256" key="5">
    <source>
        <dbReference type="ARBA" id="ARBA00022989"/>
    </source>
</evidence>
<dbReference type="SUPFAM" id="SSF81324">
    <property type="entry name" value="Voltage-gated potassium channels"/>
    <property type="match status" value="1"/>
</dbReference>
<keyword evidence="14" id="KW-1185">Reference proteome</keyword>
<keyword evidence="9" id="KW-0407">Ion channel</keyword>
<keyword evidence="3" id="KW-0813">Transport</keyword>
<feature type="transmembrane region" description="Helical" evidence="11">
    <location>
        <begin position="113"/>
        <end position="134"/>
    </location>
</feature>
<feature type="transmembrane region" description="Helical" evidence="11">
    <location>
        <begin position="409"/>
        <end position="432"/>
    </location>
</feature>
<sequence>MGGAHQHSPSLTFPVRAADELQQQDNRALTRGMRTHEHLLISGPLAKCNDPFCTTCDAYLVHSAPPNSSSPWVSNVLFDRAKNVQSRLEGWSKLYLLAVVNPHTKTVQKWNQFFVIACLIGIFLDPLFFLLFSVKKDFYCISFSTTFAKVVTVLRSITDFIYFLHMLLQFKLALIAPTSNTSGLNELIDDPKEVAYRYLRGWFLIDFIAVLPLPQLMLWVVVPHYQGRNGNANVVKNILRVTLLLQYVPRCVRIFPLVAGHSQIGFIFETAWANFAINLFMYLLAGHVVGACWYLFGLQRVNYCLQHLCEQERERGCQMLFLDCGDGRNLNNTTTPEKRLWMNQSRALSSCLTIPTTDFAYGIYGNAVPVTMTSNFFAKYFYSLFWGFLQISTFAGNLVPSLFVWEVMFTMGIIGLGLLLFALLIGNVQNFLQSLGRRQMDMQLRRYDVELWMKRRNLAPDLRRKVRQAERYKWATSRGVDEDQLLGGLPEDLHKEIRRELALEYVKKVRIFKFMEDDVLDAILERLQQKVYIERSVIMRPHYPVEQMLFILRGNLVSIGDDGSTNKLDGGSFCGEELLIHSLKRAAIQPDSVSSRSKLKVFSERKVECLTNVEAFSLKAEDLEFVVNHFSRHMRNPKVQGAIRYESPYFKTLAARRIQAAWKARRRGCRDSARGDLTADWFGESKVPDVEKVPQRLVATTGAHTVVGEYTGFNGTARHRSVVPTGHVRQQKQQQGRSLTQDAGGWDQ</sequence>
<feature type="transmembrane region" description="Helical" evidence="11">
    <location>
        <begin position="202"/>
        <end position="222"/>
    </location>
</feature>
<dbReference type="InterPro" id="IPR005821">
    <property type="entry name" value="Ion_trans_dom"/>
</dbReference>
<evidence type="ECO:0000256" key="11">
    <source>
        <dbReference type="SAM" id="Phobius"/>
    </source>
</evidence>
<name>A0A9D4U2E5_ADICA</name>
<gene>
    <name evidence="13" type="ORF">GOP47_0024786</name>
</gene>
<evidence type="ECO:0000256" key="9">
    <source>
        <dbReference type="ARBA" id="ARBA00023303"/>
    </source>
</evidence>
<evidence type="ECO:0000256" key="6">
    <source>
        <dbReference type="ARBA" id="ARBA00023065"/>
    </source>
</evidence>
<reference evidence="13" key="1">
    <citation type="submission" date="2021-01" db="EMBL/GenBank/DDBJ databases">
        <title>Adiantum capillus-veneris genome.</title>
        <authorList>
            <person name="Fang Y."/>
            <person name="Liao Q."/>
        </authorList>
    </citation>
    <scope>NUCLEOTIDE SEQUENCE</scope>
    <source>
        <strain evidence="13">H3</strain>
        <tissue evidence="13">Leaf</tissue>
    </source>
</reference>
<dbReference type="Proteomes" id="UP000886520">
    <property type="component" value="Chromosome 24"/>
</dbReference>
<dbReference type="GO" id="GO:0034220">
    <property type="term" value="P:monoatomic ion transmembrane transport"/>
    <property type="evidence" value="ECO:0007669"/>
    <property type="project" value="UniProtKB-KW"/>
</dbReference>
<dbReference type="Pfam" id="PF00520">
    <property type="entry name" value="Ion_trans"/>
    <property type="match status" value="1"/>
</dbReference>
<organism evidence="13 14">
    <name type="scientific">Adiantum capillus-veneris</name>
    <name type="common">Maidenhair fern</name>
    <dbReference type="NCBI Taxonomy" id="13818"/>
    <lineage>
        <taxon>Eukaryota</taxon>
        <taxon>Viridiplantae</taxon>
        <taxon>Streptophyta</taxon>
        <taxon>Embryophyta</taxon>
        <taxon>Tracheophyta</taxon>
        <taxon>Polypodiopsida</taxon>
        <taxon>Polypodiidae</taxon>
        <taxon>Polypodiales</taxon>
        <taxon>Pteridineae</taxon>
        <taxon>Pteridaceae</taxon>
        <taxon>Vittarioideae</taxon>
        <taxon>Adiantum</taxon>
    </lineage>
</organism>
<feature type="compositionally biased region" description="Polar residues" evidence="10">
    <location>
        <begin position="731"/>
        <end position="741"/>
    </location>
</feature>